<name>A0A445B3R7_ARAHY</name>
<sequence length="478" mass="53162">MNLSTLEQSSESRNSFVEVQTSININNNDNKISVNRSNLETHSVRSKLLLDPSNDDDDDDDNDNDEKDIQINLVSNHKQMMDMNLSQLEQSSTSRNSFVEVQTNNNNINNKILLNRSNLRTDSVHSKLSSEPNNDHDNNDDDIRMNSSPLEQSSTSKNPFVEVQTSNDNNEIPLNRSNLKTNSLHSKLPLEPSNGHDIRMDSDSDSNQRQNSSNSTPNKGLETQNPPIQVMERPGDPAAAAAESSYSYSYSSSSFSSPSSYRVPSNAFTSNKPSTQWSTLSNESLFSIPMGNMSFTRDLSLFSKSGELDSRFIGGGAGDIMVNMPSSNNLALAPLPPLPQSSQPQPQPQASRFTDMSLRATEQQKGWRVTEEKAAETMREVIMEESLRNENFSGVDEVPYPVTHCDSTYSNNGSTKSFAFKPSTDKARSPSLKHGVEEKRNQQQQLLEQKNIVAKETPPKSNTNPSDKKWLSCFACCK</sequence>
<dbReference type="Proteomes" id="UP000289738">
    <property type="component" value="Chromosome A10"/>
</dbReference>
<organism evidence="2 3">
    <name type="scientific">Arachis hypogaea</name>
    <name type="common">Peanut</name>
    <dbReference type="NCBI Taxonomy" id="3818"/>
    <lineage>
        <taxon>Eukaryota</taxon>
        <taxon>Viridiplantae</taxon>
        <taxon>Streptophyta</taxon>
        <taxon>Embryophyta</taxon>
        <taxon>Tracheophyta</taxon>
        <taxon>Spermatophyta</taxon>
        <taxon>Magnoliopsida</taxon>
        <taxon>eudicotyledons</taxon>
        <taxon>Gunneridae</taxon>
        <taxon>Pentapetalae</taxon>
        <taxon>rosids</taxon>
        <taxon>fabids</taxon>
        <taxon>Fabales</taxon>
        <taxon>Fabaceae</taxon>
        <taxon>Papilionoideae</taxon>
        <taxon>50 kb inversion clade</taxon>
        <taxon>dalbergioids sensu lato</taxon>
        <taxon>Dalbergieae</taxon>
        <taxon>Pterocarpus clade</taxon>
        <taxon>Arachis</taxon>
    </lineage>
</organism>
<feature type="compositionally biased region" description="Basic and acidic residues" evidence="1">
    <location>
        <begin position="423"/>
        <end position="441"/>
    </location>
</feature>
<comment type="caution">
    <text evidence="2">The sequence shown here is derived from an EMBL/GenBank/DDBJ whole genome shotgun (WGS) entry which is preliminary data.</text>
</comment>
<feature type="region of interest" description="Disordered" evidence="1">
    <location>
        <begin position="333"/>
        <end position="352"/>
    </location>
</feature>
<dbReference type="EMBL" id="SDMP01000010">
    <property type="protein sequence ID" value="RYR33291.1"/>
    <property type="molecule type" value="Genomic_DNA"/>
</dbReference>
<feature type="compositionally biased region" description="Polar residues" evidence="1">
    <location>
        <begin position="145"/>
        <end position="185"/>
    </location>
</feature>
<protein>
    <submittedName>
        <fullName evidence="2">Uncharacterized protein</fullName>
    </submittedName>
</protein>
<feature type="compositionally biased region" description="Polar residues" evidence="1">
    <location>
        <begin position="262"/>
        <end position="276"/>
    </location>
</feature>
<evidence type="ECO:0000313" key="2">
    <source>
        <dbReference type="EMBL" id="RYR33291.1"/>
    </source>
</evidence>
<feature type="compositionally biased region" description="Basic and acidic residues" evidence="1">
    <location>
        <begin position="133"/>
        <end position="144"/>
    </location>
</feature>
<reference evidence="2 3" key="1">
    <citation type="submission" date="2019-01" db="EMBL/GenBank/DDBJ databases">
        <title>Sequencing of cultivated peanut Arachis hypogaea provides insights into genome evolution and oil improvement.</title>
        <authorList>
            <person name="Chen X."/>
        </authorList>
    </citation>
    <scope>NUCLEOTIDE SEQUENCE [LARGE SCALE GENOMIC DNA]</scope>
    <source>
        <strain evidence="3">cv. Fuhuasheng</strain>
        <tissue evidence="2">Leaves</tissue>
    </source>
</reference>
<feature type="region of interest" description="Disordered" evidence="1">
    <location>
        <begin position="47"/>
        <end position="66"/>
    </location>
</feature>
<dbReference type="PANTHER" id="PTHR33673:SF38">
    <property type="entry name" value="CHROMODOMAIN-HELICASE-DNA-BINDING PROTEIN 7-LIKE"/>
    <property type="match status" value="1"/>
</dbReference>
<feature type="compositionally biased region" description="Low complexity" evidence="1">
    <location>
        <begin position="205"/>
        <end position="215"/>
    </location>
</feature>
<feature type="region of interest" description="Disordered" evidence="1">
    <location>
        <begin position="123"/>
        <end position="239"/>
    </location>
</feature>
<feature type="region of interest" description="Disordered" evidence="1">
    <location>
        <begin position="411"/>
        <end position="468"/>
    </location>
</feature>
<accession>A0A445B3R7</accession>
<dbReference type="PANTHER" id="PTHR33673">
    <property type="entry name" value="SUPPRESSOR SRP40-LIKE PROTEIN"/>
    <property type="match status" value="1"/>
</dbReference>
<feature type="region of interest" description="Disordered" evidence="1">
    <location>
        <begin position="255"/>
        <end position="276"/>
    </location>
</feature>
<keyword evidence="3" id="KW-1185">Reference proteome</keyword>
<proteinExistence type="predicted"/>
<feature type="compositionally biased region" description="Polar residues" evidence="1">
    <location>
        <begin position="216"/>
        <end position="227"/>
    </location>
</feature>
<evidence type="ECO:0000256" key="1">
    <source>
        <dbReference type="SAM" id="MobiDB-lite"/>
    </source>
</evidence>
<dbReference type="AlphaFoldDB" id="A0A445B3R7"/>
<evidence type="ECO:0000313" key="3">
    <source>
        <dbReference type="Proteomes" id="UP000289738"/>
    </source>
</evidence>
<feature type="compositionally biased region" description="Acidic residues" evidence="1">
    <location>
        <begin position="53"/>
        <end position="66"/>
    </location>
</feature>
<dbReference type="Gramene" id="arahy.Tifrunner.gnm2.ann2.Ah10g321900.1">
    <property type="protein sequence ID" value="arahy.Tifrunner.gnm2.ann2.Ah10g321900.1-CDS"/>
    <property type="gene ID" value="arahy.Tifrunner.gnm2.ann2.Ah10g321900"/>
</dbReference>
<gene>
    <name evidence="2" type="ORF">Ahy_A10g047859</name>
</gene>
<feature type="compositionally biased region" description="Low complexity" evidence="1">
    <location>
        <begin position="340"/>
        <end position="351"/>
    </location>
</feature>